<keyword evidence="1" id="KW-1133">Transmembrane helix</keyword>
<dbReference type="Proteomes" id="UP000199397">
    <property type="component" value="Unassembled WGS sequence"/>
</dbReference>
<feature type="transmembrane region" description="Helical" evidence="1">
    <location>
        <begin position="315"/>
        <end position="333"/>
    </location>
</feature>
<keyword evidence="1" id="KW-0812">Transmembrane</keyword>
<dbReference type="STRING" id="525918.SAMN05660964_00828"/>
<sequence length="343" mass="37045">MMRFWNVSLLLVSVLLLAGSVKALLDYWQYDEMAADVAQLMLHQVSSEAVQQQVQEAIANNNPADARMYLSLANTFGYNLDPAVFEAELQRLESPLNTARRTVNDFASGFLEGEASSGAGVAGALTADFTVVGDARDLWEQYQLYAKGEPVNELIVTLAGVGVGLTAATVASAGTASAAKGGISTTKLAARSGRLTPSFQRFLLRQGSEVFDYKGFLLLARAENNLDGISKAALKAYNPQALRALKQTAEKVNTIRKSSSTADVVQVLKYVEQGEDLIRLEKISLKYGTQTKGIMKLLGKSALGTIRVLRKTTELVLSIIASLVSFIVFLISLSGMKIEKQSH</sequence>
<keyword evidence="1" id="KW-0472">Membrane</keyword>
<evidence type="ECO:0000313" key="3">
    <source>
        <dbReference type="Proteomes" id="UP000199397"/>
    </source>
</evidence>
<gene>
    <name evidence="2" type="ORF">SAMN05660964_00828</name>
</gene>
<evidence type="ECO:0000256" key="1">
    <source>
        <dbReference type="SAM" id="Phobius"/>
    </source>
</evidence>
<dbReference type="AlphaFoldDB" id="A0A1H3Y5M0"/>
<organism evidence="2 3">
    <name type="scientific">Thiothrix caldifontis</name>
    <dbReference type="NCBI Taxonomy" id="525918"/>
    <lineage>
        <taxon>Bacteria</taxon>
        <taxon>Pseudomonadati</taxon>
        <taxon>Pseudomonadota</taxon>
        <taxon>Gammaproteobacteria</taxon>
        <taxon>Thiotrichales</taxon>
        <taxon>Thiotrichaceae</taxon>
        <taxon>Thiothrix</taxon>
    </lineage>
</organism>
<keyword evidence="3" id="KW-1185">Reference proteome</keyword>
<dbReference type="EMBL" id="FNQP01000004">
    <property type="protein sequence ID" value="SEA06965.1"/>
    <property type="molecule type" value="Genomic_DNA"/>
</dbReference>
<reference evidence="2 3" key="1">
    <citation type="submission" date="2016-10" db="EMBL/GenBank/DDBJ databases">
        <authorList>
            <person name="de Groot N.N."/>
        </authorList>
    </citation>
    <scope>NUCLEOTIDE SEQUENCE [LARGE SCALE GENOMIC DNA]</scope>
    <source>
        <strain evidence="2 3">DSM 21228</strain>
    </source>
</reference>
<protein>
    <submittedName>
        <fullName evidence="2">Uncharacterized protein</fullName>
    </submittedName>
</protein>
<proteinExistence type="predicted"/>
<accession>A0A1H3Y5M0</accession>
<evidence type="ECO:0000313" key="2">
    <source>
        <dbReference type="EMBL" id="SEA06965.1"/>
    </source>
</evidence>
<name>A0A1H3Y5M0_9GAMM</name>